<evidence type="ECO:0000256" key="1">
    <source>
        <dbReference type="SAM" id="Phobius"/>
    </source>
</evidence>
<evidence type="ECO:0000313" key="3">
    <source>
        <dbReference type="Proteomes" id="UP000322981"/>
    </source>
</evidence>
<feature type="transmembrane region" description="Helical" evidence="1">
    <location>
        <begin position="105"/>
        <end position="123"/>
    </location>
</feature>
<organism evidence="2 3">
    <name type="scientific">Thiohalocapsa marina</name>
    <dbReference type="NCBI Taxonomy" id="424902"/>
    <lineage>
        <taxon>Bacteria</taxon>
        <taxon>Pseudomonadati</taxon>
        <taxon>Pseudomonadota</taxon>
        <taxon>Gammaproteobacteria</taxon>
        <taxon>Chromatiales</taxon>
        <taxon>Chromatiaceae</taxon>
        <taxon>Thiohalocapsa</taxon>
    </lineage>
</organism>
<feature type="transmembrane region" description="Helical" evidence="1">
    <location>
        <begin position="363"/>
        <end position="382"/>
    </location>
</feature>
<keyword evidence="1" id="KW-1133">Transmembrane helix</keyword>
<feature type="transmembrane region" description="Helical" evidence="1">
    <location>
        <begin position="288"/>
        <end position="307"/>
    </location>
</feature>
<accession>A0A5M8FF22</accession>
<keyword evidence="3" id="KW-1185">Reference proteome</keyword>
<evidence type="ECO:0000313" key="2">
    <source>
        <dbReference type="EMBL" id="KAA6183297.1"/>
    </source>
</evidence>
<protein>
    <recommendedName>
        <fullName evidence="4">YfhO family protein</fullName>
    </recommendedName>
</protein>
<feature type="transmembrane region" description="Helical" evidence="1">
    <location>
        <begin position="79"/>
        <end position="98"/>
    </location>
</feature>
<feature type="transmembrane region" description="Helical" evidence="1">
    <location>
        <begin position="550"/>
        <end position="572"/>
    </location>
</feature>
<proteinExistence type="predicted"/>
<feature type="transmembrane region" description="Helical" evidence="1">
    <location>
        <begin position="159"/>
        <end position="175"/>
    </location>
</feature>
<dbReference type="EMBL" id="VWXX01000034">
    <property type="protein sequence ID" value="KAA6183297.1"/>
    <property type="molecule type" value="Genomic_DNA"/>
</dbReference>
<keyword evidence="1" id="KW-0812">Transmembrane</keyword>
<sequence length="580" mass="64293">MHLLFAGYFPNSEDKLGHDYAFFIPSLLDGYLWFRQNGLLTIPWFSPSFCGGQAFFADPQSVYFSLPQLLTFLVDPLRAVYWSSLLMAAAGFWGMYVLCRNGFQLSLLGALVAATVFMFNGFFCHRMLAGHVTFQAFMLVPLTAFLLAGGRQSDRLRSFDLAMTLSAGLVLAYWLQSGMAVLVLPSALAVLALVAMLDIRRPGALWMAFRRGIVAAALALALCSTKLVGAITLINRFPHNLYPLPGLDSFGDIAKVALMALFMPSQQTFGIAQEDWRSQEWVLLPHEMAYGVTLIPLLVILVGLVRWARSRPRSAGGRVWMRAAPALAMLTLILLLPLALLFYSPGWNAVLKSLPVVGTTTAPIRWLIVLLPLLALWTGMALEQLQFRRAAALACILGVPLLTALEDRTFYEQQATFDPSAAVAFYQAVKLGEAQPGIHRIADARDPTRSEPVTMDALVRGESPLWCYNPLYGYRLEAFKPEPLREGPILQEVGDGALNLRNPACLLYPEENGCEPWDAFRVDQREQALRFASYRPFAFELSTLQRVANWVSLVALLVVVGVLLVLLGRWLWGRLFGALA</sequence>
<keyword evidence="1" id="KW-0472">Membrane</keyword>
<dbReference type="Proteomes" id="UP000322981">
    <property type="component" value="Unassembled WGS sequence"/>
</dbReference>
<evidence type="ECO:0008006" key="4">
    <source>
        <dbReference type="Google" id="ProtNLM"/>
    </source>
</evidence>
<feature type="transmembrane region" description="Helical" evidence="1">
    <location>
        <begin position="212"/>
        <end position="234"/>
    </location>
</feature>
<feature type="transmembrane region" description="Helical" evidence="1">
    <location>
        <begin position="319"/>
        <end position="343"/>
    </location>
</feature>
<dbReference type="OrthoDB" id="7058866at2"/>
<feature type="transmembrane region" description="Helical" evidence="1">
    <location>
        <begin position="181"/>
        <end position="200"/>
    </location>
</feature>
<comment type="caution">
    <text evidence="2">The sequence shown here is derived from an EMBL/GenBank/DDBJ whole genome shotgun (WGS) entry which is preliminary data.</text>
</comment>
<reference evidence="2 3" key="1">
    <citation type="submission" date="2019-09" db="EMBL/GenBank/DDBJ databases">
        <title>Whole-genome sequence of the purple sulfur bacterium Thiohalocapsa marina DSM 19078.</title>
        <authorList>
            <person name="Kyndt J.A."/>
            <person name="Meyer T.E."/>
        </authorList>
    </citation>
    <scope>NUCLEOTIDE SEQUENCE [LARGE SCALE GENOMIC DNA]</scope>
    <source>
        <strain evidence="2 3">DSM 19078</strain>
    </source>
</reference>
<gene>
    <name evidence="2" type="ORF">F2Q65_15935</name>
</gene>
<name>A0A5M8FF22_9GAMM</name>
<feature type="transmembrane region" description="Helical" evidence="1">
    <location>
        <begin position="129"/>
        <end position="147"/>
    </location>
</feature>
<dbReference type="AlphaFoldDB" id="A0A5M8FF22"/>